<evidence type="ECO:0000313" key="6">
    <source>
        <dbReference type="Proteomes" id="UP000182347"/>
    </source>
</evidence>
<evidence type="ECO:0000259" key="4">
    <source>
        <dbReference type="PROSITE" id="PS50977"/>
    </source>
</evidence>
<dbReference type="Pfam" id="PF14278">
    <property type="entry name" value="TetR_C_8"/>
    <property type="match status" value="1"/>
</dbReference>
<keyword evidence="2 3" id="KW-0238">DNA-binding</keyword>
<reference evidence="6" key="1">
    <citation type="submission" date="2016-10" db="EMBL/GenBank/DDBJ databases">
        <authorList>
            <person name="Varghese N."/>
            <person name="Submissions S."/>
        </authorList>
    </citation>
    <scope>NUCLEOTIDE SEQUENCE [LARGE SCALE GENOMIC DNA]</scope>
    <source>
        <strain evidence="6">CGMCC 1.6199</strain>
    </source>
</reference>
<dbReference type="SUPFAM" id="SSF46689">
    <property type="entry name" value="Homeodomain-like"/>
    <property type="match status" value="1"/>
</dbReference>
<evidence type="ECO:0000313" key="5">
    <source>
        <dbReference type="EMBL" id="SDM81924.1"/>
    </source>
</evidence>
<accession>A0A1G9WBI3</accession>
<dbReference type="GO" id="GO:0003677">
    <property type="term" value="F:DNA binding"/>
    <property type="evidence" value="ECO:0007669"/>
    <property type="project" value="UniProtKB-UniRule"/>
</dbReference>
<dbReference type="PANTHER" id="PTHR43479">
    <property type="entry name" value="ACREF/ENVCD OPERON REPRESSOR-RELATED"/>
    <property type="match status" value="1"/>
</dbReference>
<organism evidence="5 6">
    <name type="scientific">Sediminibacillus halophilus</name>
    <dbReference type="NCBI Taxonomy" id="482461"/>
    <lineage>
        <taxon>Bacteria</taxon>
        <taxon>Bacillati</taxon>
        <taxon>Bacillota</taxon>
        <taxon>Bacilli</taxon>
        <taxon>Bacillales</taxon>
        <taxon>Bacillaceae</taxon>
        <taxon>Sediminibacillus</taxon>
    </lineage>
</organism>
<proteinExistence type="predicted"/>
<evidence type="ECO:0000256" key="3">
    <source>
        <dbReference type="PROSITE-ProRule" id="PRU00335"/>
    </source>
</evidence>
<keyword evidence="1" id="KW-0678">Repressor</keyword>
<dbReference type="InterPro" id="IPR001647">
    <property type="entry name" value="HTH_TetR"/>
</dbReference>
<dbReference type="InterPro" id="IPR050624">
    <property type="entry name" value="HTH-type_Tx_Regulator"/>
</dbReference>
<sequence>MKGKERGLLMTASKLDRRKKYTRMVLKDSLMQLLREKQISAITVKELCGLADINRSTFYSHYFDQYDLMDKIEDEIIEDMKGYLSQYNFDKEEDSLQMIEKLIEYFASKHEVCKTLFNEKVDTTFQKKVMVFAHGVFMNHWTTSNHFEEDASEYLSTFIISGSIHVIKTWLNNDMDKSPKEMAGIINKLINGGLFR</sequence>
<dbReference type="Proteomes" id="UP000182347">
    <property type="component" value="Unassembled WGS sequence"/>
</dbReference>
<dbReference type="InterPro" id="IPR039532">
    <property type="entry name" value="TetR_C_Firmicutes"/>
</dbReference>
<protein>
    <submittedName>
        <fullName evidence="5">Transcriptional regulator C-terminal region</fullName>
    </submittedName>
</protein>
<feature type="DNA-binding region" description="H-T-H motif" evidence="3">
    <location>
        <begin position="43"/>
        <end position="62"/>
    </location>
</feature>
<feature type="domain" description="HTH tetR-type" evidence="4">
    <location>
        <begin position="20"/>
        <end position="80"/>
    </location>
</feature>
<dbReference type="STRING" id="482461.SAMN05216244_3507"/>
<dbReference type="PANTHER" id="PTHR43479:SF7">
    <property type="entry name" value="TETR-FAMILY TRANSCRIPTIONAL REGULATOR"/>
    <property type="match status" value="1"/>
</dbReference>
<keyword evidence="6" id="KW-1185">Reference proteome</keyword>
<evidence type="ECO:0000256" key="2">
    <source>
        <dbReference type="ARBA" id="ARBA00023125"/>
    </source>
</evidence>
<dbReference type="AlphaFoldDB" id="A0A1G9WBI3"/>
<dbReference type="PROSITE" id="PS50977">
    <property type="entry name" value="HTH_TETR_2"/>
    <property type="match status" value="1"/>
</dbReference>
<gene>
    <name evidence="5" type="ORF">SAMN05216244_3507</name>
</gene>
<evidence type="ECO:0000256" key="1">
    <source>
        <dbReference type="ARBA" id="ARBA00022491"/>
    </source>
</evidence>
<dbReference type="InterPro" id="IPR009057">
    <property type="entry name" value="Homeodomain-like_sf"/>
</dbReference>
<name>A0A1G9WBI3_9BACI</name>
<dbReference type="EMBL" id="FNHF01000005">
    <property type="protein sequence ID" value="SDM81924.1"/>
    <property type="molecule type" value="Genomic_DNA"/>
</dbReference>
<dbReference type="Gene3D" id="1.10.357.10">
    <property type="entry name" value="Tetracycline Repressor, domain 2"/>
    <property type="match status" value="1"/>
</dbReference>